<reference evidence="2 3" key="1">
    <citation type="submission" date="2019-04" db="EMBL/GenBank/DDBJ databases">
        <authorList>
            <person name="Poehlein A."/>
            <person name="Bengelsdorf F.R."/>
            <person name="Duerre P."/>
            <person name="Daniel R."/>
        </authorList>
    </citation>
    <scope>NUCLEOTIDE SEQUENCE [LARGE SCALE GENOMIC DNA]</scope>
    <source>
        <strain evidence="2 3">BS-1</strain>
    </source>
</reference>
<organism evidence="2 3">
    <name type="scientific">Caproiciproducens galactitolivorans</name>
    <dbReference type="NCBI Taxonomy" id="642589"/>
    <lineage>
        <taxon>Bacteria</taxon>
        <taxon>Bacillati</taxon>
        <taxon>Bacillota</taxon>
        <taxon>Clostridia</taxon>
        <taxon>Eubacteriales</taxon>
        <taxon>Acutalibacteraceae</taxon>
        <taxon>Caproiciproducens</taxon>
    </lineage>
</organism>
<feature type="transmembrane region" description="Helical" evidence="1">
    <location>
        <begin position="441"/>
        <end position="460"/>
    </location>
</feature>
<dbReference type="Pfam" id="PF09586">
    <property type="entry name" value="YfhO"/>
    <property type="match status" value="1"/>
</dbReference>
<dbReference type="OrthoDB" id="9815466at2"/>
<proteinExistence type="predicted"/>
<feature type="transmembrane region" description="Helical" evidence="1">
    <location>
        <begin position="337"/>
        <end position="355"/>
    </location>
</feature>
<comment type="caution">
    <text evidence="2">The sequence shown here is derived from an EMBL/GenBank/DDBJ whole genome shotgun (WGS) entry which is preliminary data.</text>
</comment>
<gene>
    <name evidence="2" type="ORF">CAGA_14130</name>
</gene>
<name>A0A4Z0YI00_9FIRM</name>
<dbReference type="PANTHER" id="PTHR38454">
    <property type="entry name" value="INTEGRAL MEMBRANE PROTEIN-RELATED"/>
    <property type="match status" value="1"/>
</dbReference>
<feature type="transmembrane region" description="Helical" evidence="1">
    <location>
        <begin position="71"/>
        <end position="91"/>
    </location>
</feature>
<dbReference type="PANTHER" id="PTHR38454:SF1">
    <property type="entry name" value="INTEGRAL MEMBRANE PROTEIN"/>
    <property type="match status" value="1"/>
</dbReference>
<feature type="transmembrane region" description="Helical" evidence="1">
    <location>
        <begin position="192"/>
        <end position="212"/>
    </location>
</feature>
<feature type="transmembrane region" description="Helical" evidence="1">
    <location>
        <begin position="857"/>
        <end position="879"/>
    </location>
</feature>
<keyword evidence="1" id="KW-0812">Transmembrane</keyword>
<accession>A0A4Z0YI00</accession>
<feature type="transmembrane region" description="Helical" evidence="1">
    <location>
        <begin position="266"/>
        <end position="293"/>
    </location>
</feature>
<dbReference type="InterPro" id="IPR018580">
    <property type="entry name" value="Uncharacterised_YfhO"/>
</dbReference>
<feature type="transmembrane region" description="Helical" evidence="1">
    <location>
        <begin position="408"/>
        <end position="429"/>
    </location>
</feature>
<feature type="transmembrane region" description="Helical" evidence="1">
    <location>
        <begin position="224"/>
        <end position="246"/>
    </location>
</feature>
<feature type="transmembrane region" description="Helical" evidence="1">
    <location>
        <begin position="367"/>
        <end position="388"/>
    </location>
</feature>
<keyword evidence="1" id="KW-0472">Membrane</keyword>
<evidence type="ECO:0000313" key="3">
    <source>
        <dbReference type="Proteomes" id="UP000297714"/>
    </source>
</evidence>
<dbReference type="EMBL" id="SRMQ01000005">
    <property type="protein sequence ID" value="TGJ76502.1"/>
    <property type="molecule type" value="Genomic_DNA"/>
</dbReference>
<protein>
    <submittedName>
        <fullName evidence="2">Bacterial membrane protein YfhO</fullName>
    </submittedName>
</protein>
<feature type="transmembrane region" description="Helical" evidence="1">
    <location>
        <begin position="103"/>
        <end position="124"/>
    </location>
</feature>
<feature type="transmembrane region" description="Helical" evidence="1">
    <location>
        <begin position="130"/>
        <end position="147"/>
    </location>
</feature>
<evidence type="ECO:0000256" key="1">
    <source>
        <dbReference type="SAM" id="Phobius"/>
    </source>
</evidence>
<evidence type="ECO:0000313" key="2">
    <source>
        <dbReference type="EMBL" id="TGJ76502.1"/>
    </source>
</evidence>
<keyword evidence="3" id="KW-1185">Reference proteome</keyword>
<feature type="transmembrane region" description="Helical" evidence="1">
    <location>
        <begin position="300"/>
        <end position="317"/>
    </location>
</feature>
<dbReference type="Proteomes" id="UP000297714">
    <property type="component" value="Unassembled WGS sequence"/>
</dbReference>
<keyword evidence="1" id="KW-1133">Transmembrane helix</keyword>
<feature type="transmembrane region" description="Helical" evidence="1">
    <location>
        <begin position="828"/>
        <end position="845"/>
    </location>
</feature>
<dbReference type="AlphaFoldDB" id="A0A4Z0YI00"/>
<sequence length="886" mass="101266">MKRKCDYLAAPAAVMLLMLSVFCVCQMYPFGMNSLSWCDMNQQVIPFLLDFKDILAGKANMFLNMQNCGGMNFWCVFLFFISSPFTFLVALVDKASIYQFVNILVLLKMMTCALTAEIFFRYRFKNLTPMQSTALSVMYAFCGYTMFYYQNHVWLDMMYLFPILLIGLDRLIQKERVGLYIFSYTAMLTVNFYLSYMVTIFLVLAFGLYIYFFAPRERSRKILLLFEISTLLVALLTAVVWLPALMQYVQSARTENLFTSLRVGTFFTRFDTTLVVILCTSAVFSAVVMYLLFVKKQTETAAFSFYIFLLMMTPVFIEPINKMWHTGNYQAFPVRYGYITVFFGLILLAAVISGINEDIRFSHSRMLPLFGAMLAVAAVFIAECLILYKDYHTVTVYTRTLWGNSESLRLLLAFFLTAALAYLVLLLLYRYRQISKTAFSVLLCMLVLLEAVFHSSVYIASAAHSERNALPVIDLDGKIQDDTLYRVKTEKKYFDVNLVGGIGYNTLSHYTSLTNESFLYTMKKLGYSSYWMEVNSNGGTKLTDAILGNKYTIFQPIDLQGMSDIVYENDKYVIVKNEMTLPVGFVMDSNSIETLKKLPDTSRLNLQQTIFQSVFHTNEKLFVNYQPSVKTNIEYQYNKNRYSLTFQDNSKAGMLIYRIPVKEKQTLYFDCFDKLSNNLIEHINSSFNVFVNGKLVEENYPSQPNNGLLALGTFQDEMVEVVIEVLKEVDAKSFGLSGLKDDVLKQAVGRTTAAQLKQYGNQIVGTATANDDHSWLFLPITDDAGFTAEVNHKNTEIQRVLGSWMAVKLQKGENQIVLSYLPTGFKTGLLLSAAGTLLCIVWYRFLKNGSYRRIQFLELSGAFAFILLLFAVLFAVYLFPLGVYFS</sequence>
<dbReference type="RefSeq" id="WP_135659220.1">
    <property type="nucleotide sequence ID" value="NZ_SRMQ01000005.1"/>
</dbReference>